<reference evidence="5" key="1">
    <citation type="submission" date="2018-06" db="EMBL/GenBank/DDBJ databases">
        <authorList>
            <person name="Zhirakovskaya E."/>
        </authorList>
    </citation>
    <scope>NUCLEOTIDE SEQUENCE</scope>
</reference>
<dbReference type="EMBL" id="UOFQ01000129">
    <property type="protein sequence ID" value="VAW89292.1"/>
    <property type="molecule type" value="Genomic_DNA"/>
</dbReference>
<gene>
    <name evidence="5" type="ORF">MNBD_GAMMA17-1241</name>
</gene>
<keyword evidence="4" id="KW-0143">Chaperone</keyword>
<evidence type="ECO:0008006" key="6">
    <source>
        <dbReference type="Google" id="ProtNLM"/>
    </source>
</evidence>
<dbReference type="AlphaFoldDB" id="A0A3B0ZPE2"/>
<proteinExistence type="predicted"/>
<keyword evidence="2" id="KW-0963">Cytoplasm</keyword>
<sequence length="115" mass="12952">MSAKAELRSMNDRYAQLAMVEALTEKMLLNARQQQWRVVTKLEAERSELIDALFTPPLLLTEAEHVANFIRTVLAADSEIISLGESEQKDILQNSQKINRGKEAFLAYTVASSNK</sequence>
<dbReference type="Gene3D" id="1.20.58.380">
    <property type="entry name" value="Flagellar protein flit"/>
    <property type="match status" value="1"/>
</dbReference>
<evidence type="ECO:0000256" key="4">
    <source>
        <dbReference type="ARBA" id="ARBA00023186"/>
    </source>
</evidence>
<evidence type="ECO:0000313" key="5">
    <source>
        <dbReference type="EMBL" id="VAW89292.1"/>
    </source>
</evidence>
<protein>
    <recommendedName>
        <fullName evidence="6">Flagellar protein FliT</fullName>
    </recommendedName>
</protein>
<organism evidence="5">
    <name type="scientific">hydrothermal vent metagenome</name>
    <dbReference type="NCBI Taxonomy" id="652676"/>
    <lineage>
        <taxon>unclassified sequences</taxon>
        <taxon>metagenomes</taxon>
        <taxon>ecological metagenomes</taxon>
    </lineage>
</organism>
<evidence type="ECO:0000256" key="3">
    <source>
        <dbReference type="ARBA" id="ARBA00022795"/>
    </source>
</evidence>
<dbReference type="InterPro" id="IPR008622">
    <property type="entry name" value="FliT"/>
</dbReference>
<evidence type="ECO:0000256" key="2">
    <source>
        <dbReference type="ARBA" id="ARBA00022490"/>
    </source>
</evidence>
<evidence type="ECO:0000256" key="1">
    <source>
        <dbReference type="ARBA" id="ARBA00004496"/>
    </source>
</evidence>
<accession>A0A3B0ZPE2</accession>
<comment type="subcellular location">
    <subcellularLocation>
        <location evidence="1">Cytoplasm</location>
    </subcellularLocation>
</comment>
<keyword evidence="3" id="KW-1005">Bacterial flagellum biogenesis</keyword>
<dbReference type="Pfam" id="PF05400">
    <property type="entry name" value="FliT"/>
    <property type="match status" value="1"/>
</dbReference>
<name>A0A3B0ZPE2_9ZZZZ</name>